<dbReference type="GO" id="GO:0005524">
    <property type="term" value="F:ATP binding"/>
    <property type="evidence" value="ECO:0007669"/>
    <property type="project" value="UniProtKB-KW"/>
</dbReference>
<feature type="domain" description="DNA mismatch repair proteins mutS family" evidence="7">
    <location>
        <begin position="418"/>
        <end position="434"/>
    </location>
</feature>
<dbReference type="GO" id="GO:0140664">
    <property type="term" value="F:ATP-dependent DNA damage sensor activity"/>
    <property type="evidence" value="ECO:0007669"/>
    <property type="project" value="InterPro"/>
</dbReference>
<dbReference type="PROSITE" id="PS00486">
    <property type="entry name" value="DNA_MISMATCH_REPAIR_2"/>
    <property type="match status" value="1"/>
</dbReference>
<name>A8S4U4_ENTBW</name>
<dbReference type="GO" id="GO:0004519">
    <property type="term" value="F:endonuclease activity"/>
    <property type="evidence" value="ECO:0007669"/>
    <property type="project" value="UniProtKB-KW"/>
</dbReference>
<dbReference type="HOGENOM" id="CLU_011252_3_1_9"/>
<dbReference type="PANTHER" id="PTHR48466">
    <property type="entry name" value="OS10G0509000 PROTEIN-RELATED"/>
    <property type="match status" value="1"/>
</dbReference>
<dbReference type="SUPFAM" id="SSF52540">
    <property type="entry name" value="P-loop containing nucleoside triphosphate hydrolases"/>
    <property type="match status" value="1"/>
</dbReference>
<reference evidence="8 9" key="1">
    <citation type="submission" date="2007-08" db="EMBL/GenBank/DDBJ databases">
        <authorList>
            <person name="Fulton L."/>
            <person name="Clifton S."/>
            <person name="Fulton B."/>
            <person name="Xu J."/>
            <person name="Minx P."/>
            <person name="Pepin K.H."/>
            <person name="Johnson M."/>
            <person name="Thiruvilangam P."/>
            <person name="Bhonagiri V."/>
            <person name="Nash W.E."/>
            <person name="Mardis E.R."/>
            <person name="Wilson R.K."/>
        </authorList>
    </citation>
    <scope>NUCLEOTIDE SEQUENCE [LARGE SCALE GENOMIC DNA]</scope>
    <source>
        <strain evidence="9">ATCC BAA-613 / DSM 15670 / CCUG 46953 / JCM 12243 / WAL 16351</strain>
    </source>
</reference>
<keyword evidence="1" id="KW-0378">Hydrolase</keyword>
<gene>
    <name evidence="8" type="ORF">CLOBOL_07076</name>
</gene>
<evidence type="ECO:0000256" key="4">
    <source>
        <dbReference type="ARBA" id="ARBA00023125"/>
    </source>
</evidence>
<dbReference type="EMBL" id="ABCC02000069">
    <property type="protein sequence ID" value="EDP12844.1"/>
    <property type="molecule type" value="Genomic_DNA"/>
</dbReference>
<comment type="caution">
    <text evidence="8">The sequence shown here is derived from an EMBL/GenBank/DDBJ whole genome shotgun (WGS) entry which is preliminary data.</text>
</comment>
<dbReference type="GO" id="GO:0030983">
    <property type="term" value="F:mismatched DNA binding"/>
    <property type="evidence" value="ECO:0007669"/>
    <property type="project" value="InterPro"/>
</dbReference>
<reference evidence="8 9" key="2">
    <citation type="submission" date="2007-09" db="EMBL/GenBank/DDBJ databases">
        <title>Draft genome sequence of Clostridium bolteae (ATCC BAA-613).</title>
        <authorList>
            <person name="Sudarsanam P."/>
            <person name="Ley R."/>
            <person name="Guruge J."/>
            <person name="Turnbaugh P.J."/>
            <person name="Mahowald M."/>
            <person name="Liep D."/>
            <person name="Gordon J."/>
        </authorList>
    </citation>
    <scope>NUCLEOTIDE SEQUENCE [LARGE SCALE GENOMIC DNA]</scope>
    <source>
        <strain evidence="9">ATCC BAA-613 / DSM 15670 / CCUG 46953 / JCM 12243 / WAL 16351</strain>
    </source>
</reference>
<dbReference type="Gene3D" id="3.40.50.300">
    <property type="entry name" value="P-loop containing nucleotide triphosphate hydrolases"/>
    <property type="match status" value="1"/>
</dbReference>
<dbReference type="GO" id="GO:0006298">
    <property type="term" value="P:mismatch repair"/>
    <property type="evidence" value="ECO:0007669"/>
    <property type="project" value="InterPro"/>
</dbReference>
<feature type="region of interest" description="Disordered" evidence="6">
    <location>
        <begin position="523"/>
        <end position="564"/>
    </location>
</feature>
<evidence type="ECO:0000256" key="1">
    <source>
        <dbReference type="ARBA" id="ARBA00022722"/>
    </source>
</evidence>
<dbReference type="NCBIfam" id="TIGR01069">
    <property type="entry name" value="mutS2"/>
    <property type="match status" value="1"/>
</dbReference>
<dbReference type="SMART" id="SM00534">
    <property type="entry name" value="MUTSac"/>
    <property type="match status" value="1"/>
</dbReference>
<proteinExistence type="predicted"/>
<dbReference type="InterPro" id="IPR005747">
    <property type="entry name" value="MutS2"/>
</dbReference>
<dbReference type="PaxDb" id="411902-CLOBOL_07076"/>
<dbReference type="AlphaFoldDB" id="A8S4U4"/>
<evidence type="ECO:0000259" key="7">
    <source>
        <dbReference type="PROSITE" id="PS00486"/>
    </source>
</evidence>
<dbReference type="InterPro" id="IPR007696">
    <property type="entry name" value="DNA_mismatch_repair_MutS_core"/>
</dbReference>
<evidence type="ECO:0000256" key="5">
    <source>
        <dbReference type="SAM" id="Coils"/>
    </source>
</evidence>
<dbReference type="eggNOG" id="COG1193">
    <property type="taxonomic scope" value="Bacteria"/>
</dbReference>
<sequence length="680" mass="76305">MDEQGNREETDRTMNGTFEAYKTVAFDIIREQLADLANSAEAREMARGLVPCMEEGELRRSMRDTTQARQMLELAGTPPMPAMEHTAEFVARSVRGELLTPEEMEEIGMFLAAVRRVRSYLDKGMSYGIPLSCYGENLRLMTELKEEIEGAIRHGRVDDRASNTLRDIRRDLQLLEEKIKDKAEALLKSQKKFMAESFLVTRNGRLCLPVKKEYKSKIPGSTIDRSSSGSTVFIEPETIARMQDEIEGLRIEEDCEERRILYTLMDRIAMEEDGFKENLALLAKLDFVFAKGKLSAQMDAREPAVNTQGIICLKEARHPLLPGDSNVPLDFKLGGETRGMVITGPNTGGKTVAIKTVGLFVLMACSGLHLPCREADIAMRNLVLCDIGDGQDILDNLSTFSAHITNVLEILKRATGESLVILDELGSGTDPAEGMGIAIAILEQLRLRGCLYLVTTHYPEVKTYAGRHAELISARMAFDRENLRPLYRLEMGKTGDSCALYIAKRLGMPEDMIRTAASEAYGDGGELEKPLEKTREKTLYKTREKPQERSQEKPLEKSPGRQWPGGLERILVPCIVPIKRKPAAAGPEEGYTRGDSVEVLPKGEIGIVVRPADQTGNVLVQVKREKRLVNQKRLKLKVRASELYPEDYDFSIVFDSVENRKARHQMERKYVGNMEVRAEE</sequence>
<dbReference type="GO" id="GO:0016887">
    <property type="term" value="F:ATP hydrolysis activity"/>
    <property type="evidence" value="ECO:0007669"/>
    <property type="project" value="InterPro"/>
</dbReference>
<dbReference type="SUPFAM" id="SSF48334">
    <property type="entry name" value="DNA repair protein MutS, domain III"/>
    <property type="match status" value="1"/>
</dbReference>
<evidence type="ECO:0000256" key="6">
    <source>
        <dbReference type="SAM" id="MobiDB-lite"/>
    </source>
</evidence>
<dbReference type="PIRSF" id="PIRSF005814">
    <property type="entry name" value="MutS_YshD"/>
    <property type="match status" value="1"/>
</dbReference>
<dbReference type="Proteomes" id="UP000005396">
    <property type="component" value="Unassembled WGS sequence"/>
</dbReference>
<evidence type="ECO:0000256" key="3">
    <source>
        <dbReference type="ARBA" id="ARBA00022840"/>
    </source>
</evidence>
<dbReference type="InterPro" id="IPR036187">
    <property type="entry name" value="DNA_mismatch_repair_MutS_sf"/>
</dbReference>
<protein>
    <recommendedName>
        <fullName evidence="7">DNA mismatch repair proteins mutS family domain-containing protein</fullName>
    </recommendedName>
</protein>
<keyword evidence="4" id="KW-0238">DNA-binding</keyword>
<keyword evidence="3" id="KW-0067">ATP-binding</keyword>
<feature type="coiled-coil region" evidence="5">
    <location>
        <begin position="158"/>
        <end position="192"/>
    </location>
</feature>
<dbReference type="Pfam" id="PF00488">
    <property type="entry name" value="MutS_V"/>
    <property type="match status" value="1"/>
</dbReference>
<dbReference type="InterPro" id="IPR027417">
    <property type="entry name" value="P-loop_NTPase"/>
</dbReference>
<keyword evidence="1" id="KW-0540">Nuclease</keyword>
<feature type="compositionally biased region" description="Basic and acidic residues" evidence="6">
    <location>
        <begin position="526"/>
        <end position="559"/>
    </location>
</feature>
<dbReference type="InterPro" id="IPR045076">
    <property type="entry name" value="MutS"/>
</dbReference>
<evidence type="ECO:0000313" key="9">
    <source>
        <dbReference type="Proteomes" id="UP000005396"/>
    </source>
</evidence>
<keyword evidence="2" id="KW-0547">Nucleotide-binding</keyword>
<accession>A8S4U4</accession>
<dbReference type="SMART" id="SM00533">
    <property type="entry name" value="MUTSd"/>
    <property type="match status" value="1"/>
</dbReference>
<dbReference type="InterPro" id="IPR000432">
    <property type="entry name" value="DNA_mismatch_repair_MutS_C"/>
</dbReference>
<evidence type="ECO:0000256" key="2">
    <source>
        <dbReference type="ARBA" id="ARBA00022741"/>
    </source>
</evidence>
<organism evidence="8 9">
    <name type="scientific">Enterocloster bolteae (strain ATCC BAA-613 / DSM 15670 / CCUG 46953 / JCM 12243 / WAL 16351)</name>
    <name type="common">Clostridium bolteae</name>
    <dbReference type="NCBI Taxonomy" id="411902"/>
    <lineage>
        <taxon>Bacteria</taxon>
        <taxon>Bacillati</taxon>
        <taxon>Bacillota</taxon>
        <taxon>Clostridia</taxon>
        <taxon>Lachnospirales</taxon>
        <taxon>Lachnospiraceae</taxon>
        <taxon>Enterocloster</taxon>
    </lineage>
</organism>
<keyword evidence="5" id="KW-0175">Coiled coil</keyword>
<dbReference type="PANTHER" id="PTHR48466:SF2">
    <property type="entry name" value="OS10G0509000 PROTEIN"/>
    <property type="match status" value="1"/>
</dbReference>
<evidence type="ECO:0000313" key="8">
    <source>
        <dbReference type="EMBL" id="EDP12844.1"/>
    </source>
</evidence>
<dbReference type="GO" id="GO:0045910">
    <property type="term" value="P:negative regulation of DNA recombination"/>
    <property type="evidence" value="ECO:0007669"/>
    <property type="project" value="InterPro"/>
</dbReference>